<evidence type="ECO:0000256" key="5">
    <source>
        <dbReference type="ARBA" id="ARBA00022722"/>
    </source>
</evidence>
<dbReference type="Pfam" id="PF01930">
    <property type="entry name" value="Cas_Cas4"/>
    <property type="match status" value="1"/>
</dbReference>
<evidence type="ECO:0000256" key="4">
    <source>
        <dbReference type="ARBA" id="ARBA00020049"/>
    </source>
</evidence>
<organism evidence="15 16">
    <name type="scientific">Megasphaera stantonii</name>
    <dbReference type="NCBI Taxonomy" id="2144175"/>
    <lineage>
        <taxon>Bacteria</taxon>
        <taxon>Bacillati</taxon>
        <taxon>Bacillota</taxon>
        <taxon>Negativicutes</taxon>
        <taxon>Veillonellales</taxon>
        <taxon>Veillonellaceae</taxon>
        <taxon>Megasphaera</taxon>
    </lineage>
</organism>
<dbReference type="InterPro" id="IPR022765">
    <property type="entry name" value="Dna2/Cas4_DUF83"/>
</dbReference>
<evidence type="ECO:0000256" key="3">
    <source>
        <dbReference type="ARBA" id="ARBA00012768"/>
    </source>
</evidence>
<dbReference type="EC" id="3.1.12.1" evidence="3 13"/>
<evidence type="ECO:0000256" key="2">
    <source>
        <dbReference type="ARBA" id="ARBA00009189"/>
    </source>
</evidence>
<evidence type="ECO:0000256" key="8">
    <source>
        <dbReference type="ARBA" id="ARBA00022839"/>
    </source>
</evidence>
<comment type="similarity">
    <text evidence="2 13">Belongs to the CRISPR-associated exonuclease Cas4 family.</text>
</comment>
<evidence type="ECO:0000313" key="15">
    <source>
        <dbReference type="EMBL" id="AXL22382.1"/>
    </source>
</evidence>
<evidence type="ECO:0000313" key="16">
    <source>
        <dbReference type="Proteomes" id="UP000254337"/>
    </source>
</evidence>
<evidence type="ECO:0000256" key="12">
    <source>
        <dbReference type="ARBA" id="ARBA00023211"/>
    </source>
</evidence>
<gene>
    <name evidence="15" type="primary">cas4</name>
    <name evidence="15" type="ORF">DKB62_06410</name>
</gene>
<dbReference type="PANTHER" id="PTHR36531:SF6">
    <property type="entry name" value="DNA REPLICATION ATP-DEPENDENT HELICASE_NUCLEASE DNA2"/>
    <property type="match status" value="1"/>
</dbReference>
<dbReference type="NCBIfam" id="TIGR00372">
    <property type="entry name" value="cas4"/>
    <property type="match status" value="1"/>
</dbReference>
<keyword evidence="12 13" id="KW-0464">Manganese</keyword>
<evidence type="ECO:0000256" key="9">
    <source>
        <dbReference type="ARBA" id="ARBA00023004"/>
    </source>
</evidence>
<name>A0A346B2N9_9FIRM</name>
<evidence type="ECO:0000256" key="1">
    <source>
        <dbReference type="ARBA" id="ARBA00001966"/>
    </source>
</evidence>
<dbReference type="AlphaFoldDB" id="A0A346B2N9"/>
<dbReference type="InterPro" id="IPR011604">
    <property type="entry name" value="PDDEXK-like_dom_sf"/>
</dbReference>
<feature type="domain" description="DUF83" evidence="14">
    <location>
        <begin position="18"/>
        <end position="203"/>
    </location>
</feature>
<dbReference type="InterPro" id="IPR051827">
    <property type="entry name" value="Cas4_exonuclease"/>
</dbReference>
<sequence length="222" mass="25557">MKNVGQRNETEYLQLAGLQHFSFCRRQWALIHIEQQWAENYFTVDGAIKHTLVDEGLSDEKMGKKRVLRSLPVVSHELGIQGVCDAVELIEDEGGAYFSKYGACFIVYPVEYKRGKPKTIESDILQLTAQAMCLEEMMEVRVSQGAVFYFETRRREKVEFTDELRATVRNMAAEMNKYYRQGYTPKVRKSAKCRACSLQDICLPGLQKLESARSYVERTLGE</sequence>
<dbReference type="GO" id="GO:0046872">
    <property type="term" value="F:metal ion binding"/>
    <property type="evidence" value="ECO:0007669"/>
    <property type="project" value="UniProtKB-KW"/>
</dbReference>
<keyword evidence="16" id="KW-1185">Reference proteome</keyword>
<evidence type="ECO:0000259" key="14">
    <source>
        <dbReference type="Pfam" id="PF01930"/>
    </source>
</evidence>
<comment type="cofactor">
    <cofactor evidence="13">
        <name>Mg(2+)</name>
        <dbReference type="ChEBI" id="CHEBI:18420"/>
    </cofactor>
    <cofactor evidence="13">
        <name>Mn(2+)</name>
        <dbReference type="ChEBI" id="CHEBI:29035"/>
    </cofactor>
    <text evidence="13">Mg(2+) or Mn(2+) required for ssDNA cleavage activity.</text>
</comment>
<keyword evidence="6 13" id="KW-0479">Metal-binding</keyword>
<reference evidence="15 16" key="1">
    <citation type="submission" date="2018-05" db="EMBL/GenBank/DDBJ databases">
        <title>Complete genome sequence of Megasphaera sp. AJH120T, isolated from the ceca of a chicken.</title>
        <authorList>
            <person name="Maki J."/>
            <person name="Looft T."/>
        </authorList>
    </citation>
    <scope>NUCLEOTIDE SEQUENCE [LARGE SCALE GENOMIC DNA]</scope>
    <source>
        <strain evidence="15 16">AJH120</strain>
    </source>
</reference>
<dbReference type="KEGG" id="meg:DKB62_06410"/>
<evidence type="ECO:0000256" key="13">
    <source>
        <dbReference type="RuleBase" id="RU365022"/>
    </source>
</evidence>
<dbReference type="Gene3D" id="3.90.320.10">
    <property type="match status" value="1"/>
</dbReference>
<keyword evidence="10 13" id="KW-0411">Iron-sulfur</keyword>
<dbReference type="GO" id="GO:0051607">
    <property type="term" value="P:defense response to virus"/>
    <property type="evidence" value="ECO:0007669"/>
    <property type="project" value="UniProtKB-KW"/>
</dbReference>
<dbReference type="Proteomes" id="UP000254337">
    <property type="component" value="Chromosome"/>
</dbReference>
<evidence type="ECO:0000256" key="7">
    <source>
        <dbReference type="ARBA" id="ARBA00022801"/>
    </source>
</evidence>
<comment type="function">
    <text evidence="13">CRISPR (clustered regularly interspaced short palindromic repeat) is an adaptive immune system that provides protection against mobile genetic elements (viruses, transposable elements and conjugative plasmids). CRISPR clusters contain sequences complementary to antecedent mobile elements and target invading nucleic acids. CRISPR clusters are transcribed and processed into CRISPR RNA (crRNA).</text>
</comment>
<dbReference type="InterPro" id="IPR013343">
    <property type="entry name" value="CRISPR-assoc_prot_Cas4"/>
</dbReference>
<keyword evidence="7 13" id="KW-0378">Hydrolase</keyword>
<proteinExistence type="inferred from homology"/>
<dbReference type="OrthoDB" id="9781776at2"/>
<dbReference type="GO" id="GO:0004527">
    <property type="term" value="F:exonuclease activity"/>
    <property type="evidence" value="ECO:0007669"/>
    <property type="project" value="UniProtKB-KW"/>
</dbReference>
<dbReference type="GO" id="GO:0051536">
    <property type="term" value="F:iron-sulfur cluster binding"/>
    <property type="evidence" value="ECO:0007669"/>
    <property type="project" value="UniProtKB-KW"/>
</dbReference>
<comment type="cofactor">
    <cofactor evidence="13">
        <name>iron-sulfur cluster</name>
        <dbReference type="ChEBI" id="CHEBI:30408"/>
    </cofactor>
</comment>
<protein>
    <recommendedName>
        <fullName evidence="4 13">CRISPR-associated exonuclease Cas4</fullName>
        <ecNumber evidence="3 13">3.1.12.1</ecNumber>
    </recommendedName>
</protein>
<dbReference type="PANTHER" id="PTHR36531">
    <property type="entry name" value="CRISPR-ASSOCIATED EXONUCLEASE CAS4"/>
    <property type="match status" value="1"/>
</dbReference>
<keyword evidence="9 13" id="KW-0408">Iron</keyword>
<keyword evidence="8 13" id="KW-0269">Exonuclease</keyword>
<keyword evidence="11 13" id="KW-0051">Antiviral defense</keyword>
<keyword evidence="5 13" id="KW-0540">Nuclease</keyword>
<comment type="cofactor">
    <cofactor evidence="1">
        <name>[4Fe-4S] cluster</name>
        <dbReference type="ChEBI" id="CHEBI:49883"/>
    </cofactor>
</comment>
<accession>A0A346B2N9</accession>
<evidence type="ECO:0000256" key="10">
    <source>
        <dbReference type="ARBA" id="ARBA00023014"/>
    </source>
</evidence>
<evidence type="ECO:0000256" key="6">
    <source>
        <dbReference type="ARBA" id="ARBA00022723"/>
    </source>
</evidence>
<dbReference type="EMBL" id="CP029462">
    <property type="protein sequence ID" value="AXL22382.1"/>
    <property type="molecule type" value="Genomic_DNA"/>
</dbReference>
<evidence type="ECO:0000256" key="11">
    <source>
        <dbReference type="ARBA" id="ARBA00023118"/>
    </source>
</evidence>